<evidence type="ECO:0000256" key="5">
    <source>
        <dbReference type="ARBA" id="ARBA00022932"/>
    </source>
</evidence>
<dbReference type="Gene3D" id="3.30.1490.100">
    <property type="entry name" value="DNA polymerase, Y-family, little finger domain"/>
    <property type="match status" value="1"/>
</dbReference>
<dbReference type="GO" id="GO:0003684">
    <property type="term" value="F:damaged DNA binding"/>
    <property type="evidence" value="ECO:0007669"/>
    <property type="project" value="InterPro"/>
</dbReference>
<gene>
    <name evidence="7" type="ORF">FD27_GL001484</name>
</gene>
<dbReference type="Gene3D" id="3.40.1170.60">
    <property type="match status" value="1"/>
</dbReference>
<keyword evidence="8" id="KW-1185">Reference proteome</keyword>
<dbReference type="Pfam" id="PF11731">
    <property type="entry name" value="Cdd1"/>
    <property type="match status" value="1"/>
</dbReference>
<dbReference type="EMBL" id="AZER01000003">
    <property type="protein sequence ID" value="KRL28704.1"/>
    <property type="molecule type" value="Genomic_DNA"/>
</dbReference>
<keyword evidence="5" id="KW-0808">Transferase</keyword>
<organism evidence="7 8">
    <name type="scientific">Limosilactobacillus frumenti DSM 13145</name>
    <dbReference type="NCBI Taxonomy" id="1423746"/>
    <lineage>
        <taxon>Bacteria</taxon>
        <taxon>Bacillati</taxon>
        <taxon>Bacillota</taxon>
        <taxon>Bacilli</taxon>
        <taxon>Lactobacillales</taxon>
        <taxon>Lactobacillaceae</taxon>
        <taxon>Limosilactobacillus</taxon>
    </lineage>
</organism>
<dbReference type="GO" id="GO:0009432">
    <property type="term" value="P:SOS response"/>
    <property type="evidence" value="ECO:0007669"/>
    <property type="project" value="TreeGrafter"/>
</dbReference>
<comment type="similarity">
    <text evidence="1">Belongs to the DNA polymerase type-Y family.</text>
</comment>
<dbReference type="AlphaFoldDB" id="A0A0R1P8A3"/>
<dbReference type="GO" id="GO:0006281">
    <property type="term" value="P:DNA repair"/>
    <property type="evidence" value="ECO:0007669"/>
    <property type="project" value="InterPro"/>
</dbReference>
<dbReference type="SUPFAM" id="SSF56672">
    <property type="entry name" value="DNA/RNA polymerases"/>
    <property type="match status" value="1"/>
</dbReference>
<sequence>MAYGVFIDSSRTFIYNFYRTYVQEGAMMFYSQEPHGLFMLIDNKSFYASVECVQRGLNPLTTPLVVFSEADNTGTGLVVAASPMAKKIFHIKNVDRGYQIPQDSRLLMVPPRMNLYIKKNLQINQIFTKYTDRVSPYSIDESILDLTHSWQLFGQSPQQVARTIQKDVYRHLGLVTTVGIGENPLQAKLALDLYAKHNDHFIGIITYQTVPKMIWPVKELTDIWGIGKRMALRLNKLGIHNMYELAHVNPYQLTEHLGLTGSDLYATAWGIDRTDITKPVPPQNKSIGNSQVLPRDYHHQSEIETVIKEITAQVVARINRHQLQTRVVHLAITYSGHYYHPNHKNYFAHSHHIPPTADEKEIRLQILTIFRKYWDGRPVRDIAISCGQLSPETGEQLNLFHSSKNSDYRLQQVIANIRNKYGNTAIMSANSLKKGGTFIKRAGLVGGHNGGNAFE</sequence>
<keyword evidence="2" id="KW-0515">Mutator protein</keyword>
<evidence type="ECO:0000256" key="4">
    <source>
        <dbReference type="ARBA" id="ARBA00022705"/>
    </source>
</evidence>
<proteinExistence type="inferred from homology"/>
<feature type="domain" description="UmuC" evidence="6">
    <location>
        <begin position="38"/>
        <end position="227"/>
    </location>
</feature>
<name>A0A0R1P8A3_9LACO</name>
<dbReference type="Gene3D" id="1.10.150.20">
    <property type="entry name" value="5' to 3' exonuclease, C-terminal subdomain"/>
    <property type="match status" value="1"/>
</dbReference>
<dbReference type="Pfam" id="PF11799">
    <property type="entry name" value="IMS_C"/>
    <property type="match status" value="1"/>
</dbReference>
<keyword evidence="3" id="KW-0548">Nucleotidyltransferase</keyword>
<dbReference type="InterPro" id="IPR001126">
    <property type="entry name" value="UmuC"/>
</dbReference>
<dbReference type="GO" id="GO:0006260">
    <property type="term" value="P:DNA replication"/>
    <property type="evidence" value="ECO:0007669"/>
    <property type="project" value="UniProtKB-KW"/>
</dbReference>
<dbReference type="InterPro" id="IPR043128">
    <property type="entry name" value="Rev_trsase/Diguanyl_cyclase"/>
</dbReference>
<comment type="caution">
    <text evidence="7">The sequence shown here is derived from an EMBL/GenBank/DDBJ whole genome shotgun (WGS) entry which is preliminary data.</text>
</comment>
<dbReference type="PATRIC" id="fig|1423746.3.peg.1514"/>
<dbReference type="InterPro" id="IPR050116">
    <property type="entry name" value="DNA_polymerase-Y"/>
</dbReference>
<reference evidence="7 8" key="1">
    <citation type="journal article" date="2015" name="Genome Announc.">
        <title>Expanding the biotechnology potential of lactobacilli through comparative genomics of 213 strains and associated genera.</title>
        <authorList>
            <person name="Sun Z."/>
            <person name="Harris H.M."/>
            <person name="McCann A."/>
            <person name="Guo C."/>
            <person name="Argimon S."/>
            <person name="Zhang W."/>
            <person name="Yang X."/>
            <person name="Jeffery I.B."/>
            <person name="Cooney J.C."/>
            <person name="Kagawa T.F."/>
            <person name="Liu W."/>
            <person name="Song Y."/>
            <person name="Salvetti E."/>
            <person name="Wrobel A."/>
            <person name="Rasinkangas P."/>
            <person name="Parkhill J."/>
            <person name="Rea M.C."/>
            <person name="O'Sullivan O."/>
            <person name="Ritari J."/>
            <person name="Douillard F.P."/>
            <person name="Paul Ross R."/>
            <person name="Yang R."/>
            <person name="Briner A.E."/>
            <person name="Felis G.E."/>
            <person name="de Vos W.M."/>
            <person name="Barrangou R."/>
            <person name="Klaenhammer T.R."/>
            <person name="Caufield P.W."/>
            <person name="Cui Y."/>
            <person name="Zhang H."/>
            <person name="O'Toole P.W."/>
        </authorList>
    </citation>
    <scope>NUCLEOTIDE SEQUENCE [LARGE SCALE GENOMIC DNA]</scope>
    <source>
        <strain evidence="7 8">DSM 13145</strain>
    </source>
</reference>
<dbReference type="GO" id="GO:0005829">
    <property type="term" value="C:cytosol"/>
    <property type="evidence" value="ECO:0007669"/>
    <property type="project" value="TreeGrafter"/>
</dbReference>
<dbReference type="CDD" id="cd01700">
    <property type="entry name" value="PolY_Pol_V_umuC"/>
    <property type="match status" value="1"/>
</dbReference>
<dbReference type="InterPro" id="IPR043502">
    <property type="entry name" value="DNA/RNA_pol_sf"/>
</dbReference>
<protein>
    <submittedName>
        <fullName evidence="7">ImpB MucB SamB family protein</fullName>
    </submittedName>
</protein>
<dbReference type="PANTHER" id="PTHR11076">
    <property type="entry name" value="DNA REPAIR POLYMERASE UMUC / TRANSFERASE FAMILY MEMBER"/>
    <property type="match status" value="1"/>
</dbReference>
<dbReference type="InterPro" id="IPR021725">
    <property type="entry name" value="Cdd1"/>
</dbReference>
<dbReference type="PROSITE" id="PS50173">
    <property type="entry name" value="UMUC"/>
    <property type="match status" value="1"/>
</dbReference>
<dbReference type="GO" id="GO:0003887">
    <property type="term" value="F:DNA-directed DNA polymerase activity"/>
    <property type="evidence" value="ECO:0007669"/>
    <property type="project" value="UniProtKB-KW"/>
</dbReference>
<dbReference type="SUPFAM" id="SSF100879">
    <property type="entry name" value="Lesion bypass DNA polymerase (Y-family), little finger domain"/>
    <property type="match status" value="1"/>
</dbReference>
<accession>A0A0R1P8A3</accession>
<dbReference type="STRING" id="1423746.FD27_GL001484"/>
<dbReference type="InterPro" id="IPR036775">
    <property type="entry name" value="DNA_pol_Y-fam_lit_finger_sf"/>
</dbReference>
<dbReference type="InterPro" id="IPR017961">
    <property type="entry name" value="DNA_pol_Y-fam_little_finger"/>
</dbReference>
<evidence type="ECO:0000256" key="3">
    <source>
        <dbReference type="ARBA" id="ARBA00022695"/>
    </source>
</evidence>
<evidence type="ECO:0000259" key="6">
    <source>
        <dbReference type="PROSITE" id="PS50173"/>
    </source>
</evidence>
<evidence type="ECO:0000256" key="2">
    <source>
        <dbReference type="ARBA" id="ARBA00022457"/>
    </source>
</evidence>
<keyword evidence="4" id="KW-0235">DNA replication</keyword>
<evidence type="ECO:0000256" key="1">
    <source>
        <dbReference type="ARBA" id="ARBA00010945"/>
    </source>
</evidence>
<dbReference type="PANTHER" id="PTHR11076:SF35">
    <property type="entry name" value="DNA REPAIR PROTEIN HOMOLOG YOBH"/>
    <property type="match status" value="1"/>
</dbReference>
<dbReference type="Gene3D" id="3.30.70.270">
    <property type="match status" value="1"/>
</dbReference>
<keyword evidence="5" id="KW-0239">DNA-directed DNA polymerase</keyword>
<evidence type="ECO:0000313" key="7">
    <source>
        <dbReference type="EMBL" id="KRL28704.1"/>
    </source>
</evidence>
<dbReference type="Proteomes" id="UP000051445">
    <property type="component" value="Unassembled WGS sequence"/>
</dbReference>
<dbReference type="Pfam" id="PF00817">
    <property type="entry name" value="IMS"/>
    <property type="match status" value="1"/>
</dbReference>
<dbReference type="GO" id="GO:0042276">
    <property type="term" value="P:error-prone translesion synthesis"/>
    <property type="evidence" value="ECO:0007669"/>
    <property type="project" value="TreeGrafter"/>
</dbReference>
<evidence type="ECO:0000313" key="8">
    <source>
        <dbReference type="Proteomes" id="UP000051445"/>
    </source>
</evidence>